<protein>
    <submittedName>
        <fullName evidence="4">Peptide ABC transporter substrate-binding protein</fullName>
    </submittedName>
</protein>
<evidence type="ECO:0000256" key="2">
    <source>
        <dbReference type="SAM" id="SignalP"/>
    </source>
</evidence>
<feature type="chain" id="PRO_5040979845" evidence="2">
    <location>
        <begin position="26"/>
        <end position="602"/>
    </location>
</feature>
<dbReference type="CDD" id="cd08506">
    <property type="entry name" value="PBP2_clavulanate_OppA2"/>
    <property type="match status" value="1"/>
</dbReference>
<dbReference type="GO" id="GO:0043190">
    <property type="term" value="C:ATP-binding cassette (ABC) transporter complex"/>
    <property type="evidence" value="ECO:0007669"/>
    <property type="project" value="InterPro"/>
</dbReference>
<evidence type="ECO:0000256" key="1">
    <source>
        <dbReference type="SAM" id="MobiDB-lite"/>
    </source>
</evidence>
<dbReference type="EMBL" id="BSTJ01000009">
    <property type="protein sequence ID" value="GLY78233.1"/>
    <property type="molecule type" value="Genomic_DNA"/>
</dbReference>
<feature type="region of interest" description="Disordered" evidence="1">
    <location>
        <begin position="28"/>
        <end position="59"/>
    </location>
</feature>
<name>A0A9W6VN00_9ACTN</name>
<evidence type="ECO:0000259" key="3">
    <source>
        <dbReference type="Pfam" id="PF00496"/>
    </source>
</evidence>
<dbReference type="GO" id="GO:1904680">
    <property type="term" value="F:peptide transmembrane transporter activity"/>
    <property type="evidence" value="ECO:0007669"/>
    <property type="project" value="TreeGrafter"/>
</dbReference>
<dbReference type="PROSITE" id="PS51257">
    <property type="entry name" value="PROKAR_LIPOPROTEIN"/>
    <property type="match status" value="1"/>
</dbReference>
<dbReference type="Gene3D" id="3.40.190.10">
    <property type="entry name" value="Periplasmic binding protein-like II"/>
    <property type="match status" value="1"/>
</dbReference>
<dbReference type="SUPFAM" id="SSF53850">
    <property type="entry name" value="Periplasmic binding protein-like II"/>
    <property type="match status" value="1"/>
</dbReference>
<reference evidence="4" key="1">
    <citation type="submission" date="2023-03" db="EMBL/GenBank/DDBJ databases">
        <title>Actinoallomurus iriomotensis NBRC 103681.</title>
        <authorList>
            <person name="Ichikawa N."/>
            <person name="Sato H."/>
            <person name="Tonouchi N."/>
        </authorList>
    </citation>
    <scope>NUCLEOTIDE SEQUENCE</scope>
    <source>
        <strain evidence="4">NBRC 103681</strain>
    </source>
</reference>
<evidence type="ECO:0000313" key="4">
    <source>
        <dbReference type="EMBL" id="GLY78233.1"/>
    </source>
</evidence>
<dbReference type="InterPro" id="IPR030678">
    <property type="entry name" value="Peptide/Ni-bd"/>
</dbReference>
<feature type="region of interest" description="Disordered" evidence="1">
    <location>
        <begin position="84"/>
        <end position="104"/>
    </location>
</feature>
<dbReference type="InterPro" id="IPR000914">
    <property type="entry name" value="SBP_5_dom"/>
</dbReference>
<dbReference type="Gene3D" id="3.10.105.10">
    <property type="entry name" value="Dipeptide-binding Protein, Domain 3"/>
    <property type="match status" value="1"/>
</dbReference>
<dbReference type="AlphaFoldDB" id="A0A9W6VN00"/>
<dbReference type="GO" id="GO:0042597">
    <property type="term" value="C:periplasmic space"/>
    <property type="evidence" value="ECO:0007669"/>
    <property type="project" value="UniProtKB-ARBA"/>
</dbReference>
<dbReference type="PANTHER" id="PTHR30290:SF83">
    <property type="entry name" value="ABC TRANSPORTER SUBSTRATE-BINDING PROTEIN"/>
    <property type="match status" value="1"/>
</dbReference>
<dbReference type="PIRSF" id="PIRSF002741">
    <property type="entry name" value="MppA"/>
    <property type="match status" value="1"/>
</dbReference>
<dbReference type="RefSeq" id="WP_285628912.1">
    <property type="nucleotide sequence ID" value="NZ_BSTJ01000009.1"/>
</dbReference>
<comment type="caution">
    <text evidence="4">The sequence shown here is derived from an EMBL/GenBank/DDBJ whole genome shotgun (WGS) entry which is preliminary data.</text>
</comment>
<dbReference type="Pfam" id="PF00496">
    <property type="entry name" value="SBP_bac_5"/>
    <property type="match status" value="1"/>
</dbReference>
<dbReference type="Proteomes" id="UP001165135">
    <property type="component" value="Unassembled WGS sequence"/>
</dbReference>
<keyword evidence="2" id="KW-0732">Signal</keyword>
<organism evidence="4 5">
    <name type="scientific">Actinoallomurus iriomotensis</name>
    <dbReference type="NCBI Taxonomy" id="478107"/>
    <lineage>
        <taxon>Bacteria</taxon>
        <taxon>Bacillati</taxon>
        <taxon>Actinomycetota</taxon>
        <taxon>Actinomycetes</taxon>
        <taxon>Streptosporangiales</taxon>
        <taxon>Thermomonosporaceae</taxon>
        <taxon>Actinoallomurus</taxon>
    </lineage>
</organism>
<feature type="signal peptide" evidence="2">
    <location>
        <begin position="1"/>
        <end position="25"/>
    </location>
</feature>
<accession>A0A9W6VN00</accession>
<sequence>MTGRTTGLKAAAAIGVLAVGLAACGGGSGGSGGSDDGKPKKGGTLKLVGAGGQDNLDPTSAYSTTSSALQRTYARQLFAYPASKDPKAASTPVPDAAAEMPTMDNGGISKDGLTYKIKVRQGIMWDTQPARPMVAGDFVRAFKHMCNPASPVGAPNYYVPNIKGMQAYCDPYLKNKKLQQDTKGMEDYENSHDISGVKALDDYTIQFTLTKPASDFISLLGMTFASAVPVEYYKYVPNTPDEFRHLVSAGPYKITVFNPGKQIVLEKNTNWKQDSDPLRHQYVDRIEVTEGQESPETVQQQLEGGNADISLDQPVPASALGRLAKSNDPNLTVNGPPISNPYLVFNFKSPNANKAMSKLKVRQAIEYAINKVALARIYGGPKYNTPLNTVIPPDSVGYQDYNLYPTNGSQGDPAKCKSMLAEAGYPNGFKIKAAYRQAGNHPAIFQSYAQDMKACGITVEGVPVPQADFYTQFLQKTDNTTAGKWDVAAPGWVPDWFGNNGRAVVSPLFDGRNWADGTSNYGDYDSPITNGLIDKALTAKTVDEASNYWHQADQQIMKDAAIVPFMAQKTPWYHSSRVKGATWLPIAQQFDYTNLWLSGSGS</sequence>
<dbReference type="InterPro" id="IPR039424">
    <property type="entry name" value="SBP_5"/>
</dbReference>
<dbReference type="PANTHER" id="PTHR30290">
    <property type="entry name" value="PERIPLASMIC BINDING COMPONENT OF ABC TRANSPORTER"/>
    <property type="match status" value="1"/>
</dbReference>
<proteinExistence type="predicted"/>
<evidence type="ECO:0000313" key="5">
    <source>
        <dbReference type="Proteomes" id="UP001165135"/>
    </source>
</evidence>
<gene>
    <name evidence="4" type="ORF">Airi01_065000</name>
</gene>
<feature type="domain" description="Solute-binding protein family 5" evidence="3">
    <location>
        <begin position="92"/>
        <end position="498"/>
    </location>
</feature>
<dbReference type="GO" id="GO:0015833">
    <property type="term" value="P:peptide transport"/>
    <property type="evidence" value="ECO:0007669"/>
    <property type="project" value="TreeGrafter"/>
</dbReference>